<name>A0A6A6HTV1_9PLEO</name>
<organism evidence="1 2">
    <name type="scientific">Trematosphaeria pertusa</name>
    <dbReference type="NCBI Taxonomy" id="390896"/>
    <lineage>
        <taxon>Eukaryota</taxon>
        <taxon>Fungi</taxon>
        <taxon>Dikarya</taxon>
        <taxon>Ascomycota</taxon>
        <taxon>Pezizomycotina</taxon>
        <taxon>Dothideomycetes</taxon>
        <taxon>Pleosporomycetidae</taxon>
        <taxon>Pleosporales</taxon>
        <taxon>Massarineae</taxon>
        <taxon>Trematosphaeriaceae</taxon>
        <taxon>Trematosphaeria</taxon>
    </lineage>
</organism>
<evidence type="ECO:0000313" key="2">
    <source>
        <dbReference type="Proteomes" id="UP000800094"/>
    </source>
</evidence>
<evidence type="ECO:0000313" key="1">
    <source>
        <dbReference type="EMBL" id="KAF2241178.1"/>
    </source>
</evidence>
<reference evidence="1" key="1">
    <citation type="journal article" date="2020" name="Stud. Mycol.">
        <title>101 Dothideomycetes genomes: a test case for predicting lifestyles and emergence of pathogens.</title>
        <authorList>
            <person name="Haridas S."/>
            <person name="Albert R."/>
            <person name="Binder M."/>
            <person name="Bloem J."/>
            <person name="Labutti K."/>
            <person name="Salamov A."/>
            <person name="Andreopoulos B."/>
            <person name="Baker S."/>
            <person name="Barry K."/>
            <person name="Bills G."/>
            <person name="Bluhm B."/>
            <person name="Cannon C."/>
            <person name="Castanera R."/>
            <person name="Culley D."/>
            <person name="Daum C."/>
            <person name="Ezra D."/>
            <person name="Gonzalez J."/>
            <person name="Henrissat B."/>
            <person name="Kuo A."/>
            <person name="Liang C."/>
            <person name="Lipzen A."/>
            <person name="Lutzoni F."/>
            <person name="Magnuson J."/>
            <person name="Mondo S."/>
            <person name="Nolan M."/>
            <person name="Ohm R."/>
            <person name="Pangilinan J."/>
            <person name="Park H.-J."/>
            <person name="Ramirez L."/>
            <person name="Alfaro M."/>
            <person name="Sun H."/>
            <person name="Tritt A."/>
            <person name="Yoshinaga Y."/>
            <person name="Zwiers L.-H."/>
            <person name="Turgeon B."/>
            <person name="Goodwin S."/>
            <person name="Spatafora J."/>
            <person name="Crous P."/>
            <person name="Grigoriev I."/>
        </authorList>
    </citation>
    <scope>NUCLEOTIDE SEQUENCE</scope>
    <source>
        <strain evidence="1">CBS 122368</strain>
    </source>
</reference>
<keyword evidence="2" id="KW-1185">Reference proteome</keyword>
<gene>
    <name evidence="1" type="ORF">BU26DRAFT_572033</name>
</gene>
<proteinExistence type="predicted"/>
<protein>
    <submittedName>
        <fullName evidence="1">Uncharacterized protein</fullName>
    </submittedName>
</protein>
<sequence>MLLLIRDPKALQHTIRRPWTRLARARDCKLTSVLKPFQSKNHCRSSICPAAFWAFRFKFVCEYSDLCSSVHIPALKANETDIDGLKFDGSDTYAALCILQKKFARPDVTCKSLWLKTSMLIIDEMLRPSKWKRLQSVALPAIEKMLKKIDRNDEICITNLVQENKVHLLEILEALLLTARKGSVAKV</sequence>
<dbReference type="GeneID" id="54587532"/>
<dbReference type="Proteomes" id="UP000800094">
    <property type="component" value="Unassembled WGS sequence"/>
</dbReference>
<dbReference type="RefSeq" id="XP_033676182.1">
    <property type="nucleotide sequence ID" value="XM_033834202.1"/>
</dbReference>
<accession>A0A6A6HTV1</accession>
<dbReference type="EMBL" id="ML987213">
    <property type="protein sequence ID" value="KAF2241178.1"/>
    <property type="molecule type" value="Genomic_DNA"/>
</dbReference>
<dbReference type="AlphaFoldDB" id="A0A6A6HTV1"/>